<protein>
    <submittedName>
        <fullName evidence="1">Uncharacterized protein</fullName>
    </submittedName>
</protein>
<accession>A0A0F6AWZ1</accession>
<reference evidence="1 2" key="1">
    <citation type="journal article" date="2010" name="J. Bacteriol.">
        <title>Short-term signatures of evolutionary change in the Salmonella enterica serovar typhimurium 14028 genome.</title>
        <authorList>
            <person name="Jarvik T."/>
            <person name="Smillie C."/>
            <person name="Groisman E.A."/>
            <person name="Ochman H."/>
        </authorList>
    </citation>
    <scope>NUCLEOTIDE SEQUENCE [LARGE SCALE GENOMIC DNA]</scope>
    <source>
        <strain evidence="2">14028s / SGSC 2262</strain>
    </source>
</reference>
<keyword evidence="2" id="KW-1185">Reference proteome</keyword>
<name>A0A0F6AWZ1_SALT1</name>
<dbReference type="AlphaFoldDB" id="A0A0F6AWZ1"/>
<organism evidence="1 2">
    <name type="scientific">Salmonella typhimurium (strain 14028s / SGSC 2262)</name>
    <dbReference type="NCBI Taxonomy" id="588858"/>
    <lineage>
        <taxon>Bacteria</taxon>
        <taxon>Pseudomonadati</taxon>
        <taxon>Pseudomonadota</taxon>
        <taxon>Gammaproteobacteria</taxon>
        <taxon>Enterobacterales</taxon>
        <taxon>Enterobacteriaceae</taxon>
        <taxon>Salmonella</taxon>
    </lineage>
</organism>
<dbReference type="EMBL" id="CP001363">
    <property type="protein sequence ID" value="ACY86762.1"/>
    <property type="molecule type" value="Genomic_DNA"/>
</dbReference>
<dbReference type="KEGG" id="seo:STM14_0227"/>
<dbReference type="HOGENOM" id="CLU_214812_0_0_6"/>
<sequence length="46" mass="5406">MKVNDNVNDNYYYNRSMIGEISSQWQAIRGPTKTKGLRNNQMKRKG</sequence>
<evidence type="ECO:0000313" key="2">
    <source>
        <dbReference type="Proteomes" id="UP000002695"/>
    </source>
</evidence>
<proteinExistence type="predicted"/>
<gene>
    <name evidence="1" type="ordered locus">STM14_0227</name>
</gene>
<evidence type="ECO:0000313" key="1">
    <source>
        <dbReference type="EMBL" id="ACY86762.1"/>
    </source>
</evidence>
<dbReference type="Proteomes" id="UP000002695">
    <property type="component" value="Chromosome"/>
</dbReference>